<comment type="caution">
    <text evidence="1">The sequence shown here is derived from an EMBL/GenBank/DDBJ whole genome shotgun (WGS) entry which is preliminary data.</text>
</comment>
<organism evidence="1 2">
    <name type="scientific">Arxiozyma heterogenica</name>
    <dbReference type="NCBI Taxonomy" id="278026"/>
    <lineage>
        <taxon>Eukaryota</taxon>
        <taxon>Fungi</taxon>
        <taxon>Dikarya</taxon>
        <taxon>Ascomycota</taxon>
        <taxon>Saccharomycotina</taxon>
        <taxon>Saccharomycetes</taxon>
        <taxon>Saccharomycetales</taxon>
        <taxon>Saccharomycetaceae</taxon>
        <taxon>Arxiozyma</taxon>
    </lineage>
</organism>
<dbReference type="EMBL" id="JAWIZZ010000040">
    <property type="protein sequence ID" value="KAK5780794.1"/>
    <property type="molecule type" value="Genomic_DNA"/>
</dbReference>
<sequence>MFSQEDIVSVEYVDLINKNKIVVSNNERVSTKKVPFKYLIRILSGKILLHHNFMLPVKDIGKLIAIIYS</sequence>
<evidence type="ECO:0000313" key="2">
    <source>
        <dbReference type="Proteomes" id="UP001306508"/>
    </source>
</evidence>
<dbReference type="AlphaFoldDB" id="A0AAN7ZST1"/>
<protein>
    <submittedName>
        <fullName evidence="1">Uncharacterized protein</fullName>
    </submittedName>
</protein>
<keyword evidence="2" id="KW-1185">Reference proteome</keyword>
<evidence type="ECO:0000313" key="1">
    <source>
        <dbReference type="EMBL" id="KAK5780794.1"/>
    </source>
</evidence>
<reference evidence="2" key="1">
    <citation type="submission" date="2023-07" db="EMBL/GenBank/DDBJ databases">
        <title>A draft genome of Kazachstania heterogenica Y-27499.</title>
        <authorList>
            <person name="Donic C."/>
            <person name="Kralova J.S."/>
            <person name="Fidel L."/>
            <person name="Ben-Dor S."/>
            <person name="Jung S."/>
        </authorList>
    </citation>
    <scope>NUCLEOTIDE SEQUENCE [LARGE SCALE GENOMIC DNA]</scope>
    <source>
        <strain evidence="2">Y27499</strain>
    </source>
</reference>
<name>A0AAN7ZST1_9SACH</name>
<proteinExistence type="predicted"/>
<accession>A0AAN7ZST1</accession>
<dbReference type="Proteomes" id="UP001306508">
    <property type="component" value="Unassembled WGS sequence"/>
</dbReference>
<gene>
    <name evidence="1" type="ORF">RI543_001919</name>
</gene>